<dbReference type="Pfam" id="PF00128">
    <property type="entry name" value="Alpha-amylase"/>
    <property type="match status" value="1"/>
</dbReference>
<dbReference type="InterPro" id="IPR013780">
    <property type="entry name" value="Glyco_hydro_b"/>
</dbReference>
<evidence type="ECO:0000256" key="12">
    <source>
        <dbReference type="RuleBase" id="RU003615"/>
    </source>
</evidence>
<dbReference type="Gene3D" id="2.60.40.1180">
    <property type="entry name" value="Golgi alpha-mannosidase II"/>
    <property type="match status" value="1"/>
</dbReference>
<dbReference type="PRINTS" id="PR00110">
    <property type="entry name" value="ALPHAAMYLASE"/>
</dbReference>
<gene>
    <name evidence="17" type="ORF">BSL78_28144</name>
</gene>
<dbReference type="InterPro" id="IPR006046">
    <property type="entry name" value="Alpha_amylase"/>
</dbReference>
<name>A0A2G8JH38_STIJA</name>
<evidence type="ECO:0000256" key="2">
    <source>
        <dbReference type="ARBA" id="ARBA00001913"/>
    </source>
</evidence>
<dbReference type="Pfam" id="PF02806">
    <property type="entry name" value="Alpha-amylase_C"/>
    <property type="match status" value="1"/>
</dbReference>
<reference evidence="17 18" key="1">
    <citation type="journal article" date="2017" name="PLoS Biol.">
        <title>The sea cucumber genome provides insights into morphological evolution and visceral regeneration.</title>
        <authorList>
            <person name="Zhang X."/>
            <person name="Sun L."/>
            <person name="Yuan J."/>
            <person name="Sun Y."/>
            <person name="Gao Y."/>
            <person name="Zhang L."/>
            <person name="Li S."/>
            <person name="Dai H."/>
            <person name="Hamel J.F."/>
            <person name="Liu C."/>
            <person name="Yu Y."/>
            <person name="Liu S."/>
            <person name="Lin W."/>
            <person name="Guo K."/>
            <person name="Jin S."/>
            <person name="Xu P."/>
            <person name="Storey K.B."/>
            <person name="Huan P."/>
            <person name="Zhang T."/>
            <person name="Zhou Y."/>
            <person name="Zhang J."/>
            <person name="Lin C."/>
            <person name="Li X."/>
            <person name="Xing L."/>
            <person name="Huo D."/>
            <person name="Sun M."/>
            <person name="Wang L."/>
            <person name="Mercier A."/>
            <person name="Li F."/>
            <person name="Yang H."/>
            <person name="Xiang J."/>
        </authorList>
    </citation>
    <scope>NUCLEOTIDE SEQUENCE [LARGE SCALE GENOMIC DNA]</scope>
    <source>
        <strain evidence="17">Shaxun</strain>
        <tissue evidence="17">Muscle</tissue>
    </source>
</reference>
<dbReference type="SUPFAM" id="SSF51011">
    <property type="entry name" value="Glycosyl hydrolase domain"/>
    <property type="match status" value="1"/>
</dbReference>
<keyword evidence="10 13" id="KW-0119">Carbohydrate metabolism</keyword>
<evidence type="ECO:0000256" key="11">
    <source>
        <dbReference type="ARBA" id="ARBA00023295"/>
    </source>
</evidence>
<comment type="similarity">
    <text evidence="4 12">Belongs to the glycosyl hydrolase 13 family.</text>
</comment>
<evidence type="ECO:0000256" key="14">
    <source>
        <dbReference type="SAM" id="SignalP"/>
    </source>
</evidence>
<dbReference type="InterPro" id="IPR031319">
    <property type="entry name" value="A-amylase_C"/>
</dbReference>
<feature type="non-terminal residue" evidence="17">
    <location>
        <position position="1"/>
    </location>
</feature>
<keyword evidence="14" id="KW-0732">Signal</keyword>
<feature type="chain" id="PRO_5013950099" description="Alpha-amylase" evidence="14">
    <location>
        <begin position="26"/>
        <end position="501"/>
    </location>
</feature>
<evidence type="ECO:0000256" key="4">
    <source>
        <dbReference type="ARBA" id="ARBA00008061"/>
    </source>
</evidence>
<dbReference type="CDD" id="cd11317">
    <property type="entry name" value="AmyAc_bac_euk_AmyA"/>
    <property type="match status" value="1"/>
</dbReference>
<evidence type="ECO:0000259" key="15">
    <source>
        <dbReference type="SMART" id="SM00632"/>
    </source>
</evidence>
<comment type="cofactor">
    <cofactor evidence="3">
        <name>chloride</name>
        <dbReference type="ChEBI" id="CHEBI:17996"/>
    </cofactor>
</comment>
<dbReference type="OrthoDB" id="550577at2759"/>
<keyword evidence="9" id="KW-0868">Chloride</keyword>
<keyword evidence="18" id="KW-1185">Reference proteome</keyword>
<dbReference type="PANTHER" id="PTHR43447">
    <property type="entry name" value="ALPHA-AMYLASE"/>
    <property type="match status" value="1"/>
</dbReference>
<organism evidence="17 18">
    <name type="scientific">Stichopus japonicus</name>
    <name type="common">Sea cucumber</name>
    <dbReference type="NCBI Taxonomy" id="307972"/>
    <lineage>
        <taxon>Eukaryota</taxon>
        <taxon>Metazoa</taxon>
        <taxon>Echinodermata</taxon>
        <taxon>Eleutherozoa</taxon>
        <taxon>Echinozoa</taxon>
        <taxon>Holothuroidea</taxon>
        <taxon>Aspidochirotacea</taxon>
        <taxon>Aspidochirotida</taxon>
        <taxon>Stichopodidae</taxon>
        <taxon>Apostichopus</taxon>
    </lineage>
</organism>
<protein>
    <recommendedName>
        <fullName evidence="5 13">Alpha-amylase</fullName>
        <ecNumber evidence="5 13">3.2.1.1</ecNumber>
    </recommendedName>
</protein>
<dbReference type="SUPFAM" id="SSF51445">
    <property type="entry name" value="(Trans)glycosidases"/>
    <property type="match status" value="1"/>
</dbReference>
<evidence type="ECO:0000256" key="3">
    <source>
        <dbReference type="ARBA" id="ARBA00001923"/>
    </source>
</evidence>
<feature type="domain" description="Glycosyl hydrolase family 13 catalytic" evidence="16">
    <location>
        <begin position="36"/>
        <end position="403"/>
    </location>
</feature>
<evidence type="ECO:0000259" key="16">
    <source>
        <dbReference type="SMART" id="SM00642"/>
    </source>
</evidence>
<dbReference type="InterPro" id="IPR017853">
    <property type="entry name" value="GH"/>
</dbReference>
<dbReference type="InterPro" id="IPR006047">
    <property type="entry name" value="GH13_cat_dom"/>
</dbReference>
<dbReference type="STRING" id="307972.A0A2G8JH38"/>
<dbReference type="EMBL" id="MRZV01002003">
    <property type="protein sequence ID" value="PIK35029.1"/>
    <property type="molecule type" value="Genomic_DNA"/>
</dbReference>
<dbReference type="Gene3D" id="3.20.20.80">
    <property type="entry name" value="Glycosidases"/>
    <property type="match status" value="1"/>
</dbReference>
<feature type="domain" description="Alpha-amylase C-terminal" evidence="15">
    <location>
        <begin position="412"/>
        <end position="500"/>
    </location>
</feature>
<keyword evidence="6" id="KW-0479">Metal-binding</keyword>
<keyword evidence="8" id="KW-0106">Calcium</keyword>
<evidence type="ECO:0000256" key="1">
    <source>
        <dbReference type="ARBA" id="ARBA00000548"/>
    </source>
</evidence>
<keyword evidence="7 13" id="KW-0378">Hydrolase</keyword>
<proteinExistence type="inferred from homology"/>
<evidence type="ECO:0000256" key="6">
    <source>
        <dbReference type="ARBA" id="ARBA00022723"/>
    </source>
</evidence>
<evidence type="ECO:0000256" key="9">
    <source>
        <dbReference type="ARBA" id="ARBA00023214"/>
    </source>
</evidence>
<dbReference type="Proteomes" id="UP000230750">
    <property type="component" value="Unassembled WGS sequence"/>
</dbReference>
<evidence type="ECO:0000256" key="8">
    <source>
        <dbReference type="ARBA" id="ARBA00022837"/>
    </source>
</evidence>
<dbReference type="SMART" id="SM00632">
    <property type="entry name" value="Aamy_C"/>
    <property type="match status" value="1"/>
</dbReference>
<feature type="signal peptide" evidence="14">
    <location>
        <begin position="1"/>
        <end position="25"/>
    </location>
</feature>
<comment type="cofactor">
    <cofactor evidence="2">
        <name>Ca(2+)</name>
        <dbReference type="ChEBI" id="CHEBI:29108"/>
    </cofactor>
</comment>
<evidence type="ECO:0000256" key="10">
    <source>
        <dbReference type="ARBA" id="ARBA00023277"/>
    </source>
</evidence>
<evidence type="ECO:0000256" key="13">
    <source>
        <dbReference type="RuleBase" id="RU361134"/>
    </source>
</evidence>
<evidence type="ECO:0000313" key="18">
    <source>
        <dbReference type="Proteomes" id="UP000230750"/>
    </source>
</evidence>
<dbReference type="GO" id="GO:0005975">
    <property type="term" value="P:carbohydrate metabolic process"/>
    <property type="evidence" value="ECO:0007669"/>
    <property type="project" value="InterPro"/>
</dbReference>
<dbReference type="InterPro" id="IPR006048">
    <property type="entry name" value="A-amylase/branching_C"/>
</dbReference>
<evidence type="ECO:0000256" key="7">
    <source>
        <dbReference type="ARBA" id="ARBA00022801"/>
    </source>
</evidence>
<dbReference type="GO" id="GO:0046872">
    <property type="term" value="F:metal ion binding"/>
    <property type="evidence" value="ECO:0007669"/>
    <property type="project" value="UniProtKB-KW"/>
</dbReference>
<dbReference type="GO" id="GO:0004556">
    <property type="term" value="F:alpha-amylase activity"/>
    <property type="evidence" value="ECO:0007669"/>
    <property type="project" value="UniProtKB-UniRule"/>
</dbReference>
<accession>A0A2G8JH38</accession>
<evidence type="ECO:0000313" key="17">
    <source>
        <dbReference type="EMBL" id="PIK35029.1"/>
    </source>
</evidence>
<keyword evidence="11 13" id="KW-0326">Glycosidase</keyword>
<comment type="caution">
    <text evidence="17">The sequence shown here is derived from an EMBL/GenBank/DDBJ whole genome shotgun (WGS) entry which is preliminary data.</text>
</comment>
<sequence length="501" mass="55219">ALKFSIEMTTVTFLVLLFVVATARAQYDLNMASGRSTMVHLFEWKWPDIADECENFLGPYGYGGVQVSPPQEHYVGNNVWWDRYQPASYLINSRGGDRTAFSSMVSRCNNAGVRVYVDAVINHMAAGGSPGSAGSVYNAGNYDFPQVPYSSWDFNVPNSKCSTSSGDVGNYNDAYEVRNCNLLGLKDLDVSKDYVRGKIAAYMNDLISMGVAGFRVDAVKHMWPGDLENIVSRLNNLDRSVFGSGKRPFIVQEVIDQGGEPITAGEYTHIGRVTEFKYSSEIGNAVLGYNQLRWLSNFGEGWGFMSRSYALVFIDNHDNQRNHGGGGNIVTYKQSKEYKIASTFMLGYDYGAARVMSSYQFTDTDIAGPSNSPYFDSSGACSWSSGWVCEHRWREIRNMVEFRNTCEGQAVNNWWDNGSNQIAFSRGSKGFIAINGDSYDMNASIYTGMASGTYCDVISGEKSGSSCTGNYITVNSSGYASIYIDDANNSPIVAIHANSRV</sequence>
<dbReference type="AlphaFoldDB" id="A0A2G8JH38"/>
<comment type="catalytic activity">
    <reaction evidence="1 13">
        <text>Endohydrolysis of (1-&gt;4)-alpha-D-glucosidic linkages in polysaccharides containing three or more (1-&gt;4)-alpha-linked D-glucose units.</text>
        <dbReference type="EC" id="3.2.1.1"/>
    </reaction>
</comment>
<evidence type="ECO:0000256" key="5">
    <source>
        <dbReference type="ARBA" id="ARBA00012595"/>
    </source>
</evidence>
<dbReference type="EC" id="3.2.1.1" evidence="5 13"/>
<dbReference type="SMART" id="SM00642">
    <property type="entry name" value="Aamy"/>
    <property type="match status" value="1"/>
</dbReference>